<gene>
    <name evidence="1" type="ORF">IFR04_004532</name>
</gene>
<accession>A0A8H7WCN4</accession>
<dbReference type="AlphaFoldDB" id="A0A8H7WCN4"/>
<evidence type="ECO:0000313" key="2">
    <source>
        <dbReference type="Proteomes" id="UP000664132"/>
    </source>
</evidence>
<keyword evidence="2" id="KW-1185">Reference proteome</keyword>
<sequence length="199" mass="22475">MVASRTGVYMAHYFESLSFSTAAVWLDHFAGKDAFEETVIKGLNEGITGDTASKVINPQAEQVSLTAHADRIKEGAGLGGNNIRRFLIHPSNFPSYSTYTKEQTAAMYRVKWDKIKQEVDRILGALPSANVWEEFEYTALNNNDQKLDTTARGKLVFKFDPLTRPPTSTDPNVPTSHKRLKRMSFWLEENRTDLLGDTW</sequence>
<reference evidence="1" key="1">
    <citation type="submission" date="2021-02" db="EMBL/GenBank/DDBJ databases">
        <title>Genome sequence Cadophora malorum strain M34.</title>
        <authorList>
            <person name="Stefanovic E."/>
            <person name="Vu D."/>
            <person name="Scully C."/>
            <person name="Dijksterhuis J."/>
            <person name="Roader J."/>
            <person name="Houbraken J."/>
        </authorList>
    </citation>
    <scope>NUCLEOTIDE SEQUENCE</scope>
    <source>
        <strain evidence="1">M34</strain>
    </source>
</reference>
<organism evidence="1 2">
    <name type="scientific">Cadophora malorum</name>
    <dbReference type="NCBI Taxonomy" id="108018"/>
    <lineage>
        <taxon>Eukaryota</taxon>
        <taxon>Fungi</taxon>
        <taxon>Dikarya</taxon>
        <taxon>Ascomycota</taxon>
        <taxon>Pezizomycotina</taxon>
        <taxon>Leotiomycetes</taxon>
        <taxon>Helotiales</taxon>
        <taxon>Ploettnerulaceae</taxon>
        <taxon>Cadophora</taxon>
    </lineage>
</organism>
<evidence type="ECO:0000313" key="1">
    <source>
        <dbReference type="EMBL" id="KAG4422380.1"/>
    </source>
</evidence>
<dbReference type="Proteomes" id="UP000664132">
    <property type="component" value="Unassembled WGS sequence"/>
</dbReference>
<dbReference type="OrthoDB" id="3564678at2759"/>
<comment type="caution">
    <text evidence="1">The sequence shown here is derived from an EMBL/GenBank/DDBJ whole genome shotgun (WGS) entry which is preliminary data.</text>
</comment>
<dbReference type="EMBL" id="JAFJYH010000050">
    <property type="protein sequence ID" value="KAG4422380.1"/>
    <property type="molecule type" value="Genomic_DNA"/>
</dbReference>
<name>A0A8H7WCN4_9HELO</name>
<protein>
    <submittedName>
        <fullName evidence="1">Uncharacterized protein</fullName>
    </submittedName>
</protein>
<proteinExistence type="predicted"/>